<evidence type="ECO:0000256" key="4">
    <source>
        <dbReference type="ARBA" id="ARBA00023054"/>
    </source>
</evidence>
<comment type="subcellular location">
    <subcellularLocation>
        <location evidence="1">Cell envelope</location>
    </subcellularLocation>
</comment>
<dbReference type="OrthoDB" id="9806939at2"/>
<dbReference type="PANTHER" id="PTHR30469">
    <property type="entry name" value="MULTIDRUG RESISTANCE PROTEIN MDTA"/>
    <property type="match status" value="1"/>
</dbReference>
<dbReference type="GO" id="GO:1990195">
    <property type="term" value="C:macrolide transmembrane transporter complex"/>
    <property type="evidence" value="ECO:0007669"/>
    <property type="project" value="InterPro"/>
</dbReference>
<evidence type="ECO:0000313" key="8">
    <source>
        <dbReference type="EMBL" id="BBL06103.1"/>
    </source>
</evidence>
<dbReference type="InterPro" id="IPR058625">
    <property type="entry name" value="MdtA-like_BSH"/>
</dbReference>
<dbReference type="EMBL" id="AP019736">
    <property type="protein sequence ID" value="BBL06103.1"/>
    <property type="molecule type" value="Genomic_DNA"/>
</dbReference>
<comment type="similarity">
    <text evidence="2">Belongs to the membrane fusion protein (MFP) (TC 8.A.1) family.</text>
</comment>
<dbReference type="Gene3D" id="2.40.30.170">
    <property type="match status" value="1"/>
</dbReference>
<dbReference type="KEGG" id="ada:A5CPEGH6_07410"/>
<dbReference type="GO" id="GO:1990961">
    <property type="term" value="P:xenobiotic detoxification by transmembrane export across the plasma membrane"/>
    <property type="evidence" value="ECO:0007669"/>
    <property type="project" value="InterPro"/>
</dbReference>
<keyword evidence="3" id="KW-0813">Transport</keyword>
<dbReference type="InterPro" id="IPR058627">
    <property type="entry name" value="MdtA-like_C"/>
</dbReference>
<dbReference type="InterPro" id="IPR006143">
    <property type="entry name" value="RND_pump_MFP"/>
</dbReference>
<dbReference type="Gene3D" id="2.40.420.20">
    <property type="match status" value="1"/>
</dbReference>
<reference evidence="9" key="1">
    <citation type="submission" date="2019-06" db="EMBL/GenBank/DDBJ databases">
        <title>Alistipes onderdonkii subsp. vulgaris subsp. nov., Alistipes dispar sp. nov. and Alistipes communis sp. nov., isolated from human faeces, and creation of Alistipes onderdonkii subsp. onderdonkii subsp. nov.</title>
        <authorList>
            <person name="Sakamoto M."/>
            <person name="Ikeyama N."/>
            <person name="Ogata Y."/>
            <person name="Suda W."/>
            <person name="Iino T."/>
            <person name="Hattori M."/>
            <person name="Ohkuma M."/>
        </authorList>
    </citation>
    <scope>NUCLEOTIDE SEQUENCE [LARGE SCALE GENOMIC DNA]</scope>
    <source>
        <strain evidence="9">5CPEGH6</strain>
    </source>
</reference>
<dbReference type="RefSeq" id="WP_141427949.1">
    <property type="nucleotide sequence ID" value="NZ_AP019736.1"/>
</dbReference>
<name>A0A4Y1WYF3_9BACT</name>
<dbReference type="GO" id="GO:0015562">
    <property type="term" value="F:efflux transmembrane transporter activity"/>
    <property type="evidence" value="ECO:0007669"/>
    <property type="project" value="TreeGrafter"/>
</dbReference>
<dbReference type="Pfam" id="PF25954">
    <property type="entry name" value="Beta-barrel_RND_2"/>
    <property type="match status" value="1"/>
</dbReference>
<dbReference type="Proteomes" id="UP000319374">
    <property type="component" value="Chromosome"/>
</dbReference>
<dbReference type="InterPro" id="IPR030190">
    <property type="entry name" value="MacA_alpha-hairpin_sf"/>
</dbReference>
<feature type="domain" description="Multidrug resistance protein MdtA-like barrel-sandwich hybrid" evidence="5">
    <location>
        <begin position="77"/>
        <end position="193"/>
    </location>
</feature>
<feature type="domain" description="CusB-like beta-barrel" evidence="6">
    <location>
        <begin position="211"/>
        <end position="281"/>
    </location>
</feature>
<keyword evidence="4" id="KW-0175">Coiled coil</keyword>
<dbReference type="NCBIfam" id="TIGR01730">
    <property type="entry name" value="RND_mfp"/>
    <property type="match status" value="1"/>
</dbReference>
<gene>
    <name evidence="8" type="ORF">A5CPEGH6_07410</name>
</gene>
<dbReference type="AlphaFoldDB" id="A0A4Y1WYF3"/>
<sequence>MNKKKRWITTAAILAVFCAALGYYNFRHDSPDAEAGPEALPAPRQKNVLNVNGMVIRPQTLTDGITTIGNLLPDEEVDLSFETSGKIVEINFREGTAVRKGELLAKVNDRPLQAQLSRYEAQRKLAEDRVYRQSALLEKDAVSQEAYEQARTELAMLYADIDIVKSNIALTELHAPFDGVIGLRNVSEGAYASPDVVVAKLTKISPLKIDFFVPERYANQIKPGTRLTFTVEGRDEQFRAEVYATESKVDIETRTFAVRALFPNRQGKQLLPGRFADVKIRMHDIPDAIAIPTEAIVPEMGVDKVYLYKGGKARAVTVRTGLRTDSSIQIIAGLNVGDTIITSGTLQLRTDLPVKLDTVE</sequence>
<keyword evidence="9" id="KW-1185">Reference proteome</keyword>
<dbReference type="SUPFAM" id="SSF111369">
    <property type="entry name" value="HlyD-like secretion proteins"/>
    <property type="match status" value="1"/>
</dbReference>
<dbReference type="GO" id="GO:1990281">
    <property type="term" value="C:efflux pump complex"/>
    <property type="evidence" value="ECO:0007669"/>
    <property type="project" value="TreeGrafter"/>
</dbReference>
<evidence type="ECO:0000256" key="3">
    <source>
        <dbReference type="ARBA" id="ARBA00022448"/>
    </source>
</evidence>
<dbReference type="Gene3D" id="6.10.140.1990">
    <property type="match status" value="1"/>
</dbReference>
<dbReference type="GO" id="GO:0019898">
    <property type="term" value="C:extrinsic component of membrane"/>
    <property type="evidence" value="ECO:0007669"/>
    <property type="project" value="InterPro"/>
</dbReference>
<evidence type="ECO:0000259" key="7">
    <source>
        <dbReference type="Pfam" id="PF25967"/>
    </source>
</evidence>
<protein>
    <submittedName>
        <fullName evidence="8">MexH family multidrug efflux RND transporter periplasmic adaptor subunit</fullName>
    </submittedName>
</protein>
<dbReference type="Pfam" id="PF25967">
    <property type="entry name" value="RND-MFP_C"/>
    <property type="match status" value="1"/>
</dbReference>
<proteinExistence type="inferred from homology"/>
<evidence type="ECO:0000313" key="9">
    <source>
        <dbReference type="Proteomes" id="UP000319374"/>
    </source>
</evidence>
<evidence type="ECO:0000259" key="5">
    <source>
        <dbReference type="Pfam" id="PF25917"/>
    </source>
</evidence>
<accession>A0A4Y1WYF3</accession>
<organism evidence="8 9">
    <name type="scientific">Alistipes dispar</name>
    <dbReference type="NCBI Taxonomy" id="2585119"/>
    <lineage>
        <taxon>Bacteria</taxon>
        <taxon>Pseudomonadati</taxon>
        <taxon>Bacteroidota</taxon>
        <taxon>Bacteroidia</taxon>
        <taxon>Bacteroidales</taxon>
        <taxon>Rikenellaceae</taxon>
        <taxon>Alistipes</taxon>
    </lineage>
</organism>
<dbReference type="Pfam" id="PF25917">
    <property type="entry name" value="BSH_RND"/>
    <property type="match status" value="1"/>
</dbReference>
<evidence type="ECO:0000259" key="6">
    <source>
        <dbReference type="Pfam" id="PF25954"/>
    </source>
</evidence>
<dbReference type="GO" id="GO:0030313">
    <property type="term" value="C:cell envelope"/>
    <property type="evidence" value="ECO:0007669"/>
    <property type="project" value="UniProtKB-SubCell"/>
</dbReference>
<dbReference type="Gene3D" id="2.40.50.100">
    <property type="match status" value="1"/>
</dbReference>
<evidence type="ECO:0000256" key="2">
    <source>
        <dbReference type="ARBA" id="ARBA00009477"/>
    </source>
</evidence>
<feature type="domain" description="Multidrug resistance protein MdtA-like C-terminal permuted SH3" evidence="7">
    <location>
        <begin position="287"/>
        <end position="344"/>
    </location>
</feature>
<dbReference type="PANTHER" id="PTHR30469:SF36">
    <property type="entry name" value="BLL3903 PROTEIN"/>
    <property type="match status" value="1"/>
</dbReference>
<dbReference type="InterPro" id="IPR058792">
    <property type="entry name" value="Beta-barrel_RND_2"/>
</dbReference>
<evidence type="ECO:0000256" key="1">
    <source>
        <dbReference type="ARBA" id="ARBA00004196"/>
    </source>
</evidence>
<dbReference type="GeneID" id="98672713"/>